<organism evidence="1 2">
    <name type="scientific">Candidatus Manganitrophus noduliformans</name>
    <dbReference type="NCBI Taxonomy" id="2606439"/>
    <lineage>
        <taxon>Bacteria</taxon>
        <taxon>Pseudomonadati</taxon>
        <taxon>Nitrospirota</taxon>
        <taxon>Nitrospiria</taxon>
        <taxon>Candidatus Troglogloeales</taxon>
        <taxon>Candidatus Manganitrophaceae</taxon>
        <taxon>Candidatus Manganitrophus</taxon>
    </lineage>
</organism>
<dbReference type="AlphaFoldDB" id="A0A7X6DU94"/>
<dbReference type="Pfam" id="PF05275">
    <property type="entry name" value="CopB"/>
    <property type="match status" value="1"/>
</dbReference>
<dbReference type="Proteomes" id="UP000534783">
    <property type="component" value="Unassembled WGS sequence"/>
</dbReference>
<evidence type="ECO:0000313" key="2">
    <source>
        <dbReference type="Proteomes" id="UP000534783"/>
    </source>
</evidence>
<dbReference type="GO" id="GO:0005507">
    <property type="term" value="F:copper ion binding"/>
    <property type="evidence" value="ECO:0007669"/>
    <property type="project" value="InterPro"/>
</dbReference>
<name>A0A7X6DU94_9BACT</name>
<comment type="caution">
    <text evidence="1">The sequence shown here is derived from an EMBL/GenBank/DDBJ whole genome shotgun (WGS) entry which is preliminary data.</text>
</comment>
<protein>
    <submittedName>
        <fullName evidence="1">Copper resistance protein B</fullName>
    </submittedName>
</protein>
<dbReference type="GO" id="GO:0009279">
    <property type="term" value="C:cell outer membrane"/>
    <property type="evidence" value="ECO:0007669"/>
    <property type="project" value="InterPro"/>
</dbReference>
<dbReference type="InterPro" id="IPR007939">
    <property type="entry name" value="Cu-R_B_prcur"/>
</dbReference>
<accession>A0A7X6DU94</accession>
<dbReference type="EMBL" id="VTOW01000007">
    <property type="protein sequence ID" value="NKE73410.1"/>
    <property type="molecule type" value="Genomic_DNA"/>
</dbReference>
<reference evidence="1 2" key="1">
    <citation type="journal article" date="2020" name="Nature">
        <title>Bacterial chemolithoautotrophy via manganese oxidation.</title>
        <authorList>
            <person name="Yu H."/>
            <person name="Leadbetter J.R."/>
        </authorList>
    </citation>
    <scope>NUCLEOTIDE SEQUENCE [LARGE SCALE GENOMIC DNA]</scope>
    <source>
        <strain evidence="1 2">Mn-1</strain>
    </source>
</reference>
<dbReference type="GO" id="GO:0006878">
    <property type="term" value="P:intracellular copper ion homeostasis"/>
    <property type="evidence" value="ECO:0007669"/>
    <property type="project" value="InterPro"/>
</dbReference>
<gene>
    <name evidence="1" type="ORF">MNODULE_21865</name>
</gene>
<proteinExistence type="predicted"/>
<sequence length="215" mass="25151">MERFTFVLADVLEYRPKGDESDFRWDIEGWHGGDYKRLWFKSEGERNTAFKADYDIDFQLLYGRFFRKYYDFQAGLRSETQTFGGQNVTRVQTVVGIEGLAPYRYEVESALFISHRGDVSVRFTITKNFLVTQRVVFQPRLETHAAVQRVERFTTGSGLNNIEFGLRLRYEIRRELAPYIGVSFDRSFSGTADLVRQEGGDPRQVRFAAGVRMWF</sequence>
<evidence type="ECO:0000313" key="1">
    <source>
        <dbReference type="EMBL" id="NKE73410.1"/>
    </source>
</evidence>
<keyword evidence="2" id="KW-1185">Reference proteome</keyword>